<keyword evidence="2" id="KW-1185">Reference proteome</keyword>
<organism evidence="1 2">
    <name type="scientific">Mycolicibacterium chubuense</name>
    <name type="common">Mycobacterium chubuense</name>
    <dbReference type="NCBI Taxonomy" id="1800"/>
    <lineage>
        <taxon>Bacteria</taxon>
        <taxon>Bacillati</taxon>
        <taxon>Actinomycetota</taxon>
        <taxon>Actinomycetes</taxon>
        <taxon>Mycobacteriales</taxon>
        <taxon>Mycobacteriaceae</taxon>
        <taxon>Mycolicibacterium</taxon>
    </lineage>
</organism>
<evidence type="ECO:0000313" key="2">
    <source>
        <dbReference type="Proteomes" id="UP000036176"/>
    </source>
</evidence>
<comment type="caution">
    <text evidence="1">The sequence shown here is derived from an EMBL/GenBank/DDBJ whole genome shotgun (WGS) entry which is preliminary data.</text>
</comment>
<dbReference type="Proteomes" id="UP000036176">
    <property type="component" value="Unassembled WGS sequence"/>
</dbReference>
<dbReference type="OrthoDB" id="162914at2"/>
<evidence type="ECO:0000313" key="1">
    <source>
        <dbReference type="EMBL" id="KMO84349.1"/>
    </source>
</evidence>
<dbReference type="PATRIC" id="fig|1800.3.peg.806"/>
<dbReference type="RefSeq" id="WP_048416915.1">
    <property type="nucleotide sequence ID" value="NZ_JYNX01000017.1"/>
</dbReference>
<dbReference type="SUPFAM" id="SSF50475">
    <property type="entry name" value="FMN-binding split barrel"/>
    <property type="match status" value="1"/>
</dbReference>
<sequence length="168" mass="18814">MASPAIGIIENYFTCEFTTVARDGSPQTWPVTPRLLDDGRLLTTTSIGLPQKAYNIRRNPKVGMLFSEPTGSGVATPGAVLIQGDATAEDRIVSDIASVPELAALVQTLFRRQPAGALWSTSLGRRLWWSYYMRILIYVTPRRALYWPTRDFTQRPEELDVNEVRRVG</sequence>
<protein>
    <submittedName>
        <fullName evidence="1">Pyridoxamine 5'-phosphate oxidase</fullName>
    </submittedName>
</protein>
<proteinExistence type="predicted"/>
<gene>
    <name evidence="1" type="ORF">MCHUDSM44219_00800</name>
</gene>
<dbReference type="AlphaFoldDB" id="A0A0J6WP46"/>
<dbReference type="InterPro" id="IPR012349">
    <property type="entry name" value="Split_barrel_FMN-bd"/>
</dbReference>
<dbReference type="Gene3D" id="2.30.110.10">
    <property type="entry name" value="Electron Transport, Fmn-binding Protein, Chain A"/>
    <property type="match status" value="1"/>
</dbReference>
<name>A0A0J6WP46_MYCCU</name>
<reference evidence="1 2" key="1">
    <citation type="journal article" date="2015" name="Genome Biol. Evol.">
        <title>Characterization of Three Mycobacterium spp. with Potential Use in Bioremediation by Genome Sequencing and Comparative Genomics.</title>
        <authorList>
            <person name="Das S."/>
            <person name="Pettersson B.M."/>
            <person name="Behra P.R."/>
            <person name="Ramesh M."/>
            <person name="Dasgupta S."/>
            <person name="Bhattacharya A."/>
            <person name="Kirsebom L.A."/>
        </authorList>
    </citation>
    <scope>NUCLEOTIDE SEQUENCE [LARGE SCALE GENOMIC DNA]</scope>
    <source>
        <strain evidence="1 2">DSM 44219</strain>
    </source>
</reference>
<dbReference type="EMBL" id="JYNX01000017">
    <property type="protein sequence ID" value="KMO84349.1"/>
    <property type="molecule type" value="Genomic_DNA"/>
</dbReference>
<accession>A0A0J6WP46</accession>